<dbReference type="OrthoDB" id="630188at2759"/>
<dbReference type="InParanoid" id="A0A1J7JP68"/>
<dbReference type="Proteomes" id="UP000182658">
    <property type="component" value="Unassembled WGS sequence"/>
</dbReference>
<protein>
    <recommendedName>
        <fullName evidence="4">Calcineurin-like phosphoesterase domain-containing protein</fullName>
    </recommendedName>
</protein>
<evidence type="ECO:0000256" key="1">
    <source>
        <dbReference type="SAM" id="MobiDB-lite"/>
    </source>
</evidence>
<dbReference type="SUPFAM" id="SSF56300">
    <property type="entry name" value="Metallo-dependent phosphatases"/>
    <property type="match status" value="1"/>
</dbReference>
<dbReference type="AlphaFoldDB" id="A0A1J7JP68"/>
<dbReference type="EMBL" id="KV875095">
    <property type="protein sequence ID" value="OIW31704.1"/>
    <property type="molecule type" value="Genomic_DNA"/>
</dbReference>
<feature type="compositionally biased region" description="Polar residues" evidence="1">
    <location>
        <begin position="127"/>
        <end position="143"/>
    </location>
</feature>
<proteinExistence type="predicted"/>
<evidence type="ECO:0000313" key="2">
    <source>
        <dbReference type="EMBL" id="OIW31704.1"/>
    </source>
</evidence>
<dbReference type="Gene3D" id="3.60.21.10">
    <property type="match status" value="1"/>
</dbReference>
<dbReference type="PANTHER" id="PTHR12905">
    <property type="entry name" value="METALLOPHOSPHOESTERASE"/>
    <property type="match status" value="1"/>
</dbReference>
<organism evidence="2 3">
    <name type="scientific">Coniochaeta ligniaria NRRL 30616</name>
    <dbReference type="NCBI Taxonomy" id="1408157"/>
    <lineage>
        <taxon>Eukaryota</taxon>
        <taxon>Fungi</taxon>
        <taxon>Dikarya</taxon>
        <taxon>Ascomycota</taxon>
        <taxon>Pezizomycotina</taxon>
        <taxon>Sordariomycetes</taxon>
        <taxon>Sordariomycetidae</taxon>
        <taxon>Coniochaetales</taxon>
        <taxon>Coniochaetaceae</taxon>
        <taxon>Coniochaeta</taxon>
    </lineage>
</organism>
<gene>
    <name evidence="2" type="ORF">CONLIGDRAFT_236047</name>
</gene>
<accession>A0A1J7JP68</accession>
<dbReference type="InterPro" id="IPR029052">
    <property type="entry name" value="Metallo-depent_PP-like"/>
</dbReference>
<evidence type="ECO:0008006" key="4">
    <source>
        <dbReference type="Google" id="ProtNLM"/>
    </source>
</evidence>
<sequence length="435" mass="47791">MPLPSLNYRSYLNMLQSQQQPRKILPKPNASPEPELHGGTKRKFSGSPTPELHGGSRPRLNGSPKPELEGGPKPKLQGGPKLAPRPTRKPLPTRRPIPTLEPPVTLEGPRNPYPTTKPPEPLPTLPSAQTPGPATTETLVGTPNPYPTTEPSPTLPSAQTRATTEDLAARRGLSADIDVPPSFIKTKVVFMSDTHSLQRDSPLYNDLLAEAADADVVIHCGGLTATSTQIEYEEASIFLSNIDAPLKVVIPGKSDSFLYEDRNKDQEAQVQALCAALERDGIMVELWERSQDIRLVNGAYLRYYAAPYSPPPYSDARFDQIDEDTDIVMTYVPPYAIRDRDEQGKHIGSPELLGRIAIARPKIHCFGQAHASWGVTNGNWVDNEEEDGELQLGWDNSRKNTTLFVNASVLSVNANVSRHDLMLPTRRPVGWTGSD</sequence>
<feature type="compositionally biased region" description="Pro residues" evidence="1">
    <location>
        <begin position="111"/>
        <end position="124"/>
    </location>
</feature>
<reference evidence="2 3" key="1">
    <citation type="submission" date="2016-10" db="EMBL/GenBank/DDBJ databases">
        <title>Draft genome sequence of Coniochaeta ligniaria NRRL30616, a lignocellulolytic fungus for bioabatement of inhibitors in plant biomass hydrolysates.</title>
        <authorList>
            <consortium name="DOE Joint Genome Institute"/>
            <person name="Jimenez D.J."/>
            <person name="Hector R.E."/>
            <person name="Riley R."/>
            <person name="Sun H."/>
            <person name="Grigoriev I.V."/>
            <person name="Van Elsas J.D."/>
            <person name="Nichols N.N."/>
        </authorList>
    </citation>
    <scope>NUCLEOTIDE SEQUENCE [LARGE SCALE GENOMIC DNA]</scope>
    <source>
        <strain evidence="2 3">NRRL 30616</strain>
    </source>
</reference>
<feature type="region of interest" description="Disordered" evidence="1">
    <location>
        <begin position="17"/>
        <end position="166"/>
    </location>
</feature>
<feature type="compositionally biased region" description="Pro residues" evidence="1">
    <location>
        <begin position="144"/>
        <end position="154"/>
    </location>
</feature>
<keyword evidence="3" id="KW-1185">Reference proteome</keyword>
<name>A0A1J7JP68_9PEZI</name>
<dbReference type="InterPro" id="IPR051693">
    <property type="entry name" value="UPF0046_metallophosphoest"/>
</dbReference>
<dbReference type="PANTHER" id="PTHR12905:SF0">
    <property type="entry name" value="CALCINEURIN-LIKE PHOSPHOESTERASE DOMAIN-CONTAINING PROTEIN"/>
    <property type="match status" value="1"/>
</dbReference>
<evidence type="ECO:0000313" key="3">
    <source>
        <dbReference type="Proteomes" id="UP000182658"/>
    </source>
</evidence>
<feature type="compositionally biased region" description="Low complexity" evidence="1">
    <location>
        <begin position="73"/>
        <end position="85"/>
    </location>
</feature>